<evidence type="ECO:0000256" key="8">
    <source>
        <dbReference type="SAM" id="Phobius"/>
    </source>
</evidence>
<feature type="transmembrane region" description="Helical" evidence="8">
    <location>
        <begin position="67"/>
        <end position="87"/>
    </location>
</feature>
<dbReference type="InterPro" id="IPR027417">
    <property type="entry name" value="P-loop_NTPase"/>
</dbReference>
<reference evidence="11 12" key="1">
    <citation type="submission" date="2021-03" db="EMBL/GenBank/DDBJ databases">
        <authorList>
            <person name="Shang D.-D."/>
            <person name="Du Z.-J."/>
            <person name="Chen G.-J."/>
        </authorList>
    </citation>
    <scope>NUCLEOTIDE SEQUENCE [LARGE SCALE GENOMIC DNA]</scope>
    <source>
        <strain evidence="11 12">F1192</strain>
    </source>
</reference>
<comment type="caution">
    <text evidence="11">The sequence shown here is derived from an EMBL/GenBank/DDBJ whole genome shotgun (WGS) entry which is preliminary data.</text>
</comment>
<dbReference type="InterPro" id="IPR017871">
    <property type="entry name" value="ABC_transporter-like_CS"/>
</dbReference>
<dbReference type="PANTHER" id="PTHR24221:SF653">
    <property type="entry name" value="TRANSPORT ATP-BINDING PROTEIN CYDC"/>
    <property type="match status" value="1"/>
</dbReference>
<dbReference type="RefSeq" id="WP_207990328.1">
    <property type="nucleotide sequence ID" value="NZ_JAGBKM010000005.1"/>
</dbReference>
<feature type="transmembrane region" description="Helical" evidence="8">
    <location>
        <begin position="41"/>
        <end position="61"/>
    </location>
</feature>
<name>A0ABS3NN64_9GAMM</name>
<evidence type="ECO:0000256" key="6">
    <source>
        <dbReference type="ARBA" id="ARBA00023136"/>
    </source>
</evidence>
<dbReference type="InterPro" id="IPR039421">
    <property type="entry name" value="Type_1_exporter"/>
</dbReference>
<feature type="transmembrane region" description="Helical" evidence="8">
    <location>
        <begin position="170"/>
        <end position="190"/>
    </location>
</feature>
<keyword evidence="3" id="KW-0547">Nucleotide-binding</keyword>
<feature type="compositionally biased region" description="Polar residues" evidence="7">
    <location>
        <begin position="7"/>
        <end position="22"/>
    </location>
</feature>
<feature type="transmembrane region" description="Helical" evidence="8">
    <location>
        <begin position="277"/>
        <end position="297"/>
    </location>
</feature>
<comment type="subcellular location">
    <subcellularLocation>
        <location evidence="1">Cell membrane</location>
        <topology evidence="1">Multi-pass membrane protein</topology>
    </subcellularLocation>
</comment>
<dbReference type="InterPro" id="IPR011527">
    <property type="entry name" value="ABC1_TM_dom"/>
</dbReference>
<dbReference type="SUPFAM" id="SSF52540">
    <property type="entry name" value="P-loop containing nucleoside triphosphate hydrolases"/>
    <property type="match status" value="1"/>
</dbReference>
<dbReference type="Gene3D" id="3.40.50.300">
    <property type="entry name" value="P-loop containing nucleotide triphosphate hydrolases"/>
    <property type="match status" value="1"/>
</dbReference>
<feature type="region of interest" description="Disordered" evidence="7">
    <location>
        <begin position="1"/>
        <end position="22"/>
    </location>
</feature>
<dbReference type="InterPro" id="IPR036640">
    <property type="entry name" value="ABC1_TM_sf"/>
</dbReference>
<evidence type="ECO:0000256" key="3">
    <source>
        <dbReference type="ARBA" id="ARBA00022741"/>
    </source>
</evidence>
<evidence type="ECO:0000313" key="11">
    <source>
        <dbReference type="EMBL" id="MBO1530474.1"/>
    </source>
</evidence>
<keyword evidence="4 11" id="KW-0067">ATP-binding</keyword>
<keyword evidence="2 8" id="KW-0812">Transmembrane</keyword>
<dbReference type="EMBL" id="JAGBKM010000005">
    <property type="protein sequence ID" value="MBO1530474.1"/>
    <property type="molecule type" value="Genomic_DNA"/>
</dbReference>
<dbReference type="GO" id="GO:0005524">
    <property type="term" value="F:ATP binding"/>
    <property type="evidence" value="ECO:0007669"/>
    <property type="project" value="UniProtKB-KW"/>
</dbReference>
<feature type="domain" description="ABC transmembrane type-1" evidence="10">
    <location>
        <begin position="49"/>
        <end position="188"/>
    </location>
</feature>
<evidence type="ECO:0000256" key="4">
    <source>
        <dbReference type="ARBA" id="ARBA00022840"/>
    </source>
</evidence>
<dbReference type="Pfam" id="PF00005">
    <property type="entry name" value="ABC_tran"/>
    <property type="match status" value="1"/>
</dbReference>
<gene>
    <name evidence="11" type="ORF">J3492_04500</name>
</gene>
<dbReference type="PROSITE" id="PS50929">
    <property type="entry name" value="ABC_TM1F"/>
    <property type="match status" value="1"/>
</dbReference>
<evidence type="ECO:0000256" key="7">
    <source>
        <dbReference type="SAM" id="MobiDB-lite"/>
    </source>
</evidence>
<keyword evidence="6 8" id="KW-0472">Membrane</keyword>
<evidence type="ECO:0000256" key="1">
    <source>
        <dbReference type="ARBA" id="ARBA00004651"/>
    </source>
</evidence>
<protein>
    <submittedName>
        <fullName evidence="11">ATP-binding cassette domain-containing protein</fullName>
    </submittedName>
</protein>
<dbReference type="InterPro" id="IPR003593">
    <property type="entry name" value="AAA+_ATPase"/>
</dbReference>
<dbReference type="PANTHER" id="PTHR24221">
    <property type="entry name" value="ATP-BINDING CASSETTE SUB-FAMILY B"/>
    <property type="match status" value="1"/>
</dbReference>
<dbReference type="SMART" id="SM00382">
    <property type="entry name" value="AAA"/>
    <property type="match status" value="1"/>
</dbReference>
<proteinExistence type="predicted"/>
<evidence type="ECO:0000256" key="2">
    <source>
        <dbReference type="ARBA" id="ARBA00022692"/>
    </source>
</evidence>
<dbReference type="InterPro" id="IPR003439">
    <property type="entry name" value="ABC_transporter-like_ATP-bd"/>
</dbReference>
<accession>A0ABS3NN64</accession>
<dbReference type="PROSITE" id="PS00211">
    <property type="entry name" value="ABC_TRANSPORTER_1"/>
    <property type="match status" value="1"/>
</dbReference>
<evidence type="ECO:0000313" key="12">
    <source>
        <dbReference type="Proteomes" id="UP000664554"/>
    </source>
</evidence>
<dbReference type="Gene3D" id="1.20.1560.10">
    <property type="entry name" value="ABC transporter type 1, transmembrane domain"/>
    <property type="match status" value="1"/>
</dbReference>
<evidence type="ECO:0000256" key="5">
    <source>
        <dbReference type="ARBA" id="ARBA00022989"/>
    </source>
</evidence>
<keyword evidence="5 8" id="KW-1133">Transmembrane helix</keyword>
<dbReference type="PROSITE" id="PS50893">
    <property type="entry name" value="ABC_TRANSPORTER_2"/>
    <property type="match status" value="1"/>
</dbReference>
<evidence type="ECO:0000259" key="9">
    <source>
        <dbReference type="PROSITE" id="PS50893"/>
    </source>
</evidence>
<feature type="transmembrane region" description="Helical" evidence="8">
    <location>
        <begin position="309"/>
        <end position="329"/>
    </location>
</feature>
<feature type="transmembrane region" description="Helical" evidence="8">
    <location>
        <begin position="196"/>
        <end position="217"/>
    </location>
</feature>
<sequence length="606" mass="67091">MSKHTSQHQPNHTAITHSVDNQAADSRDPAFRLRDMFKPSFDLWVISWLLGLIFAISIIALLMISGWFISAAALAGMLAVGSHAFNYMMPAGIIRMLAIARTASRYGELMVSHNAVFDLLKTLRLRFFERLSTLPLVQQRNALHASQYMHRLVNDIDRLDEFILRVVSPWLIGTIVVTLLALFIGFALPIDPTLKRMIYGLLALALLVPLLGTYLGIQQARQLAEVSEARRQKLLAPLAIITQLLLWQQWRAQTADYIEQDNLLQDLEWRAQKRRSAYMLGIQWLFYAGVLVVLFAITQLSQGAAFDSSIMHVVSVPLVLAVVLGLIGIQEIIVPLGQHYLALGNSIAAKQRLNALLTTHSTATERSPKTKDNIEKSELAAADLPLPTGEMTATLDRVYAKIPKALVGAQDVSVIITSGTPLIIRGASGCGKSTLLQMLAGELSLLKGEVTLNDAAWHDYDWRDQLGYLGQQLDIFDQSLAANLRLGKPNASDAELLAALDKVGLSKWLQAQPQGLATPLGEYGAAVSGGQARRIALARLLLKPRRVLLLDEPFAGLDAQTRAQVWHHVREQQKNDLLIVVSHHEWDMGHCQLLTLKEQVFTNDTL</sequence>
<evidence type="ECO:0000259" key="10">
    <source>
        <dbReference type="PROSITE" id="PS50929"/>
    </source>
</evidence>
<feature type="domain" description="ABC transporter" evidence="9">
    <location>
        <begin position="393"/>
        <end position="606"/>
    </location>
</feature>
<keyword evidence="12" id="KW-1185">Reference proteome</keyword>
<dbReference type="Proteomes" id="UP000664554">
    <property type="component" value="Unassembled WGS sequence"/>
</dbReference>
<dbReference type="SUPFAM" id="SSF90123">
    <property type="entry name" value="ABC transporter transmembrane region"/>
    <property type="match status" value="1"/>
</dbReference>
<organism evidence="11 12">
    <name type="scientific">Psychrobacter coccoides</name>
    <dbReference type="NCBI Taxonomy" id="2818440"/>
    <lineage>
        <taxon>Bacteria</taxon>
        <taxon>Pseudomonadati</taxon>
        <taxon>Pseudomonadota</taxon>
        <taxon>Gammaproteobacteria</taxon>
        <taxon>Moraxellales</taxon>
        <taxon>Moraxellaceae</taxon>
        <taxon>Psychrobacter</taxon>
    </lineage>
</organism>